<dbReference type="AlphaFoldDB" id="A0A1Z5JVJ8"/>
<feature type="compositionally biased region" description="Basic and acidic residues" evidence="1">
    <location>
        <begin position="232"/>
        <end position="256"/>
    </location>
</feature>
<feature type="region of interest" description="Disordered" evidence="1">
    <location>
        <begin position="492"/>
        <end position="536"/>
    </location>
</feature>
<feature type="compositionally biased region" description="Basic and acidic residues" evidence="1">
    <location>
        <begin position="182"/>
        <end position="193"/>
    </location>
</feature>
<feature type="region of interest" description="Disordered" evidence="1">
    <location>
        <begin position="147"/>
        <end position="283"/>
    </location>
</feature>
<organism evidence="2 3">
    <name type="scientific">Fistulifera solaris</name>
    <name type="common">Oleaginous diatom</name>
    <dbReference type="NCBI Taxonomy" id="1519565"/>
    <lineage>
        <taxon>Eukaryota</taxon>
        <taxon>Sar</taxon>
        <taxon>Stramenopiles</taxon>
        <taxon>Ochrophyta</taxon>
        <taxon>Bacillariophyta</taxon>
        <taxon>Bacillariophyceae</taxon>
        <taxon>Bacillariophycidae</taxon>
        <taxon>Naviculales</taxon>
        <taxon>Naviculaceae</taxon>
        <taxon>Fistulifera</taxon>
    </lineage>
</organism>
<dbReference type="Proteomes" id="UP000198406">
    <property type="component" value="Unassembled WGS sequence"/>
</dbReference>
<feature type="region of interest" description="Disordered" evidence="1">
    <location>
        <begin position="443"/>
        <end position="462"/>
    </location>
</feature>
<accession>A0A1Z5JVJ8</accession>
<reference evidence="2 3" key="1">
    <citation type="journal article" date="2015" name="Plant Cell">
        <title>Oil accumulation by the oleaginous diatom Fistulifera solaris as revealed by the genome and transcriptome.</title>
        <authorList>
            <person name="Tanaka T."/>
            <person name="Maeda Y."/>
            <person name="Veluchamy A."/>
            <person name="Tanaka M."/>
            <person name="Abida H."/>
            <person name="Marechal E."/>
            <person name="Bowler C."/>
            <person name="Muto M."/>
            <person name="Sunaga Y."/>
            <person name="Tanaka M."/>
            <person name="Yoshino T."/>
            <person name="Taniguchi T."/>
            <person name="Fukuda Y."/>
            <person name="Nemoto M."/>
            <person name="Matsumoto M."/>
            <person name="Wong P.S."/>
            <person name="Aburatani S."/>
            <person name="Fujibuchi W."/>
        </authorList>
    </citation>
    <scope>NUCLEOTIDE SEQUENCE [LARGE SCALE GENOMIC DNA]</scope>
    <source>
        <strain evidence="2 3">JPCC DA0580</strain>
    </source>
</reference>
<dbReference type="EMBL" id="BDSP01000122">
    <property type="protein sequence ID" value="GAX17798.1"/>
    <property type="molecule type" value="Genomic_DNA"/>
</dbReference>
<feature type="compositionally biased region" description="Low complexity" evidence="1">
    <location>
        <begin position="494"/>
        <end position="505"/>
    </location>
</feature>
<feature type="compositionally biased region" description="Polar residues" evidence="1">
    <location>
        <begin position="517"/>
        <end position="535"/>
    </location>
</feature>
<feature type="region of interest" description="Disordered" evidence="1">
    <location>
        <begin position="39"/>
        <end position="83"/>
    </location>
</feature>
<dbReference type="InParanoid" id="A0A1Z5JVJ8"/>
<feature type="compositionally biased region" description="Basic residues" evidence="1">
    <location>
        <begin position="158"/>
        <end position="174"/>
    </location>
</feature>
<feature type="compositionally biased region" description="Basic and acidic residues" evidence="1">
    <location>
        <begin position="147"/>
        <end position="157"/>
    </location>
</feature>
<name>A0A1Z5JVJ8_FISSO</name>
<keyword evidence="3" id="KW-1185">Reference proteome</keyword>
<proteinExistence type="predicted"/>
<gene>
    <name evidence="2" type="ORF">FisN_24Hh132</name>
</gene>
<feature type="compositionally biased region" description="Basic and acidic residues" evidence="1">
    <location>
        <begin position="200"/>
        <end position="224"/>
    </location>
</feature>
<evidence type="ECO:0000313" key="2">
    <source>
        <dbReference type="EMBL" id="GAX17798.1"/>
    </source>
</evidence>
<evidence type="ECO:0000256" key="1">
    <source>
        <dbReference type="SAM" id="MobiDB-lite"/>
    </source>
</evidence>
<evidence type="ECO:0000313" key="3">
    <source>
        <dbReference type="Proteomes" id="UP000198406"/>
    </source>
</evidence>
<sequence>MVEPGVVLDGSEEELRVNILTRSDESVIEPARIVHEPSFVDKPEELSGLPTEGLEAERDTEENVAEQSLAAGTRENGGTEAHSPDTEIEILQELYQRKCKECEGLKKTIAFLRQAVREADDLLYEKSCEIEQMEFRIQSVTYLHEEKKEDTIKTFKEKSKKKKNKKKEARRPMRSKMPPTPEGERKRNNNDPKQKRKTTKLKEEPNEEQKTRRNENRKSDEENYVRNQNIKPKPESTPRKPKEDFEKSERTKRKEALLASLSARQIPSESELSSGPIEQELQGCERREEAIIIAKKDATIENRSNGIVEVNSTNEELLTEISTGESEEQIRIVTHGEDADETMSTSEEATIKVSVGAPDVEEIIEERPGHSDRLEDNCRRLDIAEQIYYEETSLNIPYPTLLDGDSSSTRDCISEMPGACTPQCVASDDVDSADHVTDGYALSAEDPEALAPQPSDLVDESNLPHFTDENTVLFSHETQNLVIDLDELDCEAMGSSSQGNSSQSNKDVSHSVEPASSFPSANISDSDAPLPSTNHDLIKISQANEPVVVRVEI</sequence>
<comment type="caution">
    <text evidence="2">The sequence shown here is derived from an EMBL/GenBank/DDBJ whole genome shotgun (WGS) entry which is preliminary data.</text>
</comment>
<feature type="compositionally biased region" description="Polar residues" evidence="1">
    <location>
        <begin position="262"/>
        <end position="273"/>
    </location>
</feature>
<protein>
    <submittedName>
        <fullName evidence="2">Uncharacterized protein</fullName>
    </submittedName>
</protein>